<evidence type="ECO:0000256" key="1">
    <source>
        <dbReference type="SAM" id="SignalP"/>
    </source>
</evidence>
<dbReference type="Proteomes" id="UP000830401">
    <property type="component" value="Plasmid unnamed3"/>
</dbReference>
<dbReference type="RefSeq" id="WP_245126879.1">
    <property type="nucleotide sequence ID" value="NZ_CP095064.1"/>
</dbReference>
<dbReference type="InterPro" id="IPR052762">
    <property type="entry name" value="PCW_deacetylase/CE"/>
</dbReference>
<gene>
    <name evidence="4" type="ORF">MUN86_25760</name>
</gene>
<dbReference type="Gene3D" id="3.40.50.1110">
    <property type="entry name" value="SGNH hydrolase"/>
    <property type="match status" value="1"/>
</dbReference>
<dbReference type="Gene3D" id="2.60.120.260">
    <property type="entry name" value="Galactose-binding domain-like"/>
    <property type="match status" value="1"/>
</dbReference>
<dbReference type="EMBL" id="CP095064">
    <property type="protein sequence ID" value="UOQ69125.1"/>
    <property type="molecule type" value="Genomic_DNA"/>
</dbReference>
<reference evidence="4" key="1">
    <citation type="submission" date="2022-04" db="EMBL/GenBank/DDBJ databases">
        <title>Hymenobacter sp. isolated from the air.</title>
        <authorList>
            <person name="Won M."/>
            <person name="Lee C.-M."/>
            <person name="Woen H.-Y."/>
            <person name="Kwon S.-W."/>
        </authorList>
    </citation>
    <scope>NUCLEOTIDE SEQUENCE</scope>
    <source>
        <strain evidence="4">5420S-77</strain>
        <plasmid evidence="4">unnamed3</plasmid>
    </source>
</reference>
<evidence type="ECO:0000259" key="3">
    <source>
        <dbReference type="Pfam" id="PF17996"/>
    </source>
</evidence>
<keyword evidence="5" id="KW-1185">Reference proteome</keyword>
<feature type="domain" description="SGNH hydrolase-type esterase" evidence="2">
    <location>
        <begin position="158"/>
        <end position="315"/>
    </location>
</feature>
<evidence type="ECO:0000313" key="5">
    <source>
        <dbReference type="Proteomes" id="UP000830401"/>
    </source>
</evidence>
<evidence type="ECO:0000313" key="4">
    <source>
        <dbReference type="EMBL" id="UOQ69125.1"/>
    </source>
</evidence>
<proteinExistence type="predicted"/>
<organism evidence="4 5">
    <name type="scientific">Hymenobacter volaticus</name>
    <dbReference type="NCBI Taxonomy" id="2932254"/>
    <lineage>
        <taxon>Bacteria</taxon>
        <taxon>Pseudomonadati</taxon>
        <taxon>Bacteroidota</taxon>
        <taxon>Cytophagia</taxon>
        <taxon>Cytophagales</taxon>
        <taxon>Hymenobacteraceae</taxon>
        <taxon>Hymenobacter</taxon>
    </lineage>
</organism>
<name>A0ABY4GEA8_9BACT</name>
<dbReference type="Pfam" id="PF17996">
    <property type="entry name" value="CE2_N"/>
    <property type="match status" value="1"/>
</dbReference>
<dbReference type="InterPro" id="IPR040794">
    <property type="entry name" value="CE2_N"/>
</dbReference>
<feature type="chain" id="PRO_5047547767" evidence="1">
    <location>
        <begin position="25"/>
        <end position="360"/>
    </location>
</feature>
<keyword evidence="4" id="KW-0614">Plasmid</keyword>
<feature type="signal peptide" evidence="1">
    <location>
        <begin position="1"/>
        <end position="24"/>
    </location>
</feature>
<geneLocation type="plasmid" evidence="4 5">
    <name>unnamed3</name>
</geneLocation>
<feature type="domain" description="Carbohydrate esterase 2 N-terminal" evidence="3">
    <location>
        <begin position="43"/>
        <end position="148"/>
    </location>
</feature>
<dbReference type="InterPro" id="IPR013830">
    <property type="entry name" value="SGNH_hydro"/>
</dbReference>
<dbReference type="InterPro" id="IPR036514">
    <property type="entry name" value="SGNH_hydro_sf"/>
</dbReference>
<dbReference type="PANTHER" id="PTHR37834:SF2">
    <property type="entry name" value="ESTERASE, SGNH HYDROLASE-TYPE"/>
    <property type="match status" value="1"/>
</dbReference>
<dbReference type="PANTHER" id="PTHR37834">
    <property type="entry name" value="GDSL-LIKE LIPASE/ACYLHYDROLASE DOMAIN PROTEIN (AFU_ORTHOLOGUE AFUA_2G00620)"/>
    <property type="match status" value="1"/>
</dbReference>
<evidence type="ECO:0000259" key="2">
    <source>
        <dbReference type="Pfam" id="PF13472"/>
    </source>
</evidence>
<keyword evidence="1" id="KW-0732">Signal</keyword>
<sequence>MRSLLSHLKYVAAVLLVLSLPTLAAQPPKPTTFYAADNQNIQYTGRIDFSDVKKPRCWAPGAYFTARFAGPSCAVVVNDEMLWGKHNYLEVVVDGKLSRLLLTGKENTVTVAENLPGQVHTLTVCKNTESNIGYLEFVGLHCAQLLPPAARPTRRIEFIGNSITCGTGSDESVVPCGKGQWQDQHNAYQAYGPTTARALSAEWQLTAVSGIGLMHSCCDLPLVMPQVYDKINLRENLLPWDFRRYQPDLVTVCLGQNDGVQDSAAFCRNYLSFLQKLRRHYPKAQLVCLTSPMADARLTTVLQRYLTSVVAQANATGDAGVHKFFFSRSYTSGCDSHPSLAEHQLIAAELIAYLKSSLGW</sequence>
<dbReference type="SUPFAM" id="SSF52266">
    <property type="entry name" value="SGNH hydrolase"/>
    <property type="match status" value="1"/>
</dbReference>
<protein>
    <submittedName>
        <fullName evidence="4">GDSL-type esterase/lipase family protein</fullName>
    </submittedName>
</protein>
<dbReference type="CDD" id="cd01831">
    <property type="entry name" value="Endoglucanase_E_like"/>
    <property type="match status" value="1"/>
</dbReference>
<dbReference type="Pfam" id="PF13472">
    <property type="entry name" value="Lipase_GDSL_2"/>
    <property type="match status" value="1"/>
</dbReference>
<accession>A0ABY4GEA8</accession>
<dbReference type="InterPro" id="IPR037461">
    <property type="entry name" value="CtCE2-like_dom"/>
</dbReference>